<keyword evidence="2" id="KW-1185">Reference proteome</keyword>
<dbReference type="EMBL" id="CP005290">
    <property type="protein sequence ID" value="AGK61166.1"/>
    <property type="molecule type" value="Genomic_DNA"/>
</dbReference>
<proteinExistence type="predicted"/>
<accession>N0BKW3</accession>
<protein>
    <submittedName>
        <fullName evidence="1">Uncharacterized protein</fullName>
    </submittedName>
</protein>
<evidence type="ECO:0000313" key="1">
    <source>
        <dbReference type="EMBL" id="AGK61166.1"/>
    </source>
</evidence>
<dbReference type="KEGG" id="ast:Asulf_01167"/>
<dbReference type="Gene3D" id="3.40.1350.10">
    <property type="match status" value="1"/>
</dbReference>
<dbReference type="RefSeq" id="WP_015590764.1">
    <property type="nucleotide sequence ID" value="NC_021169.1"/>
</dbReference>
<dbReference type="eggNOG" id="arCOG07683">
    <property type="taxonomic scope" value="Archaea"/>
</dbReference>
<dbReference type="HOGENOM" id="CLU_2447499_0_0_2"/>
<dbReference type="STRING" id="387631.Asulf_01167"/>
<sequence>MKILIRSDDSKNWKPVESIDTKAEAELQKLLIESPSLIPVDEIREGASPLVFAVAEFWLPGSGSTDILAFSENGDIAIIECKLATNPDT</sequence>
<organism evidence="1 2">
    <name type="scientific">Archaeoglobus sulfaticallidus PM70-1</name>
    <dbReference type="NCBI Taxonomy" id="387631"/>
    <lineage>
        <taxon>Archaea</taxon>
        <taxon>Methanobacteriati</taxon>
        <taxon>Methanobacteriota</taxon>
        <taxon>Archaeoglobi</taxon>
        <taxon>Archaeoglobales</taxon>
        <taxon>Archaeoglobaceae</taxon>
        <taxon>Archaeoglobus</taxon>
    </lineage>
</organism>
<dbReference type="AlphaFoldDB" id="N0BKW3"/>
<evidence type="ECO:0000313" key="2">
    <source>
        <dbReference type="Proteomes" id="UP000013307"/>
    </source>
</evidence>
<name>N0BKW3_9EURY</name>
<dbReference type="InterPro" id="IPR011856">
    <property type="entry name" value="tRNA_endonuc-like_dom_sf"/>
</dbReference>
<gene>
    <name evidence="1" type="ORF">Asulf_01167</name>
</gene>
<dbReference type="Proteomes" id="UP000013307">
    <property type="component" value="Chromosome"/>
</dbReference>
<dbReference type="GeneID" id="15392808"/>
<dbReference type="GO" id="GO:0003676">
    <property type="term" value="F:nucleic acid binding"/>
    <property type="evidence" value="ECO:0007669"/>
    <property type="project" value="InterPro"/>
</dbReference>
<reference evidence="1 2" key="1">
    <citation type="journal article" date="2013" name="Genome Announc.">
        <title>Complete Genome Sequence of the Thermophilic and Facultatively Chemolithoautotrophic Sulfate Reducer Archaeoglobus sulfaticallidus Strain PM70-1T.</title>
        <authorList>
            <person name="Stokke R."/>
            <person name="Hocking W.P."/>
            <person name="Steinsbu B.O."/>
            <person name="Steen I.H."/>
        </authorList>
    </citation>
    <scope>NUCLEOTIDE SEQUENCE [LARGE SCALE GENOMIC DNA]</scope>
    <source>
        <strain evidence="1">PM70-1</strain>
    </source>
</reference>